<evidence type="ECO:0000256" key="1">
    <source>
        <dbReference type="ARBA" id="ARBA00022598"/>
    </source>
</evidence>
<dbReference type="InterPro" id="IPR000873">
    <property type="entry name" value="AMP-dep_synth/lig_dom"/>
</dbReference>
<keyword evidence="5" id="KW-1185">Reference proteome</keyword>
<reference evidence="4 5" key="1">
    <citation type="submission" date="2024-04" db="EMBL/GenBank/DDBJ databases">
        <authorList>
            <person name="Fracassetti M."/>
        </authorList>
    </citation>
    <scope>NUCLEOTIDE SEQUENCE [LARGE SCALE GENOMIC DNA]</scope>
</reference>
<dbReference type="Proteomes" id="UP001497516">
    <property type="component" value="Chromosome 10"/>
</dbReference>
<keyword evidence="1" id="KW-0436">Ligase</keyword>
<keyword evidence="2" id="KW-0812">Transmembrane</keyword>
<evidence type="ECO:0000313" key="5">
    <source>
        <dbReference type="Proteomes" id="UP001497516"/>
    </source>
</evidence>
<evidence type="ECO:0000259" key="3">
    <source>
        <dbReference type="Pfam" id="PF00501"/>
    </source>
</evidence>
<feature type="domain" description="AMP-dependent synthetase/ligase" evidence="3">
    <location>
        <begin position="10"/>
        <end position="82"/>
    </location>
</feature>
<dbReference type="Pfam" id="PF00501">
    <property type="entry name" value="AMP-binding"/>
    <property type="match status" value="1"/>
</dbReference>
<dbReference type="PANTHER" id="PTHR24096:SF337">
    <property type="entry name" value="4-COUMARATE--COA LIGASE"/>
    <property type="match status" value="1"/>
</dbReference>
<proteinExistence type="predicted"/>
<dbReference type="Gene3D" id="3.40.50.980">
    <property type="match status" value="1"/>
</dbReference>
<keyword evidence="2" id="KW-0472">Membrane</keyword>
<dbReference type="PANTHER" id="PTHR24096">
    <property type="entry name" value="LONG-CHAIN-FATTY-ACID--COA LIGASE"/>
    <property type="match status" value="1"/>
</dbReference>
<dbReference type="GO" id="GO:0016405">
    <property type="term" value="F:CoA-ligase activity"/>
    <property type="evidence" value="ECO:0007669"/>
    <property type="project" value="TreeGrafter"/>
</dbReference>
<feature type="transmembrane region" description="Helical" evidence="2">
    <location>
        <begin position="34"/>
        <end position="53"/>
    </location>
</feature>
<organism evidence="4 5">
    <name type="scientific">Linum trigynum</name>
    <dbReference type="NCBI Taxonomy" id="586398"/>
    <lineage>
        <taxon>Eukaryota</taxon>
        <taxon>Viridiplantae</taxon>
        <taxon>Streptophyta</taxon>
        <taxon>Embryophyta</taxon>
        <taxon>Tracheophyta</taxon>
        <taxon>Spermatophyta</taxon>
        <taxon>Magnoliopsida</taxon>
        <taxon>eudicotyledons</taxon>
        <taxon>Gunneridae</taxon>
        <taxon>Pentapetalae</taxon>
        <taxon>rosids</taxon>
        <taxon>fabids</taxon>
        <taxon>Malpighiales</taxon>
        <taxon>Linaceae</taxon>
        <taxon>Linum</taxon>
    </lineage>
</organism>
<sequence length="106" mass="11100">MESPPPITFLATGLRSAVGIQKGDVVLLLSPNSILYPTICIAIMSIGTILTPANPINTSSEIAKQTNDYTAKLIVAAPEQLHKLKLIGGIPVSQCCDGEGRGENQA</sequence>
<name>A0AAV2CUU8_9ROSI</name>
<dbReference type="AlphaFoldDB" id="A0AAV2CUU8"/>
<evidence type="ECO:0000256" key="2">
    <source>
        <dbReference type="SAM" id="Phobius"/>
    </source>
</evidence>
<keyword evidence="2" id="KW-1133">Transmembrane helix</keyword>
<protein>
    <recommendedName>
        <fullName evidence="3">AMP-dependent synthetase/ligase domain-containing protein</fullName>
    </recommendedName>
</protein>
<gene>
    <name evidence="4" type="ORF">LTRI10_LOCUS7770</name>
</gene>
<dbReference type="SUPFAM" id="SSF56801">
    <property type="entry name" value="Acetyl-CoA synthetase-like"/>
    <property type="match status" value="1"/>
</dbReference>
<accession>A0AAV2CUU8</accession>
<evidence type="ECO:0000313" key="4">
    <source>
        <dbReference type="EMBL" id="CAL1360328.1"/>
    </source>
</evidence>
<dbReference type="EMBL" id="OZ034814">
    <property type="protein sequence ID" value="CAL1360328.1"/>
    <property type="molecule type" value="Genomic_DNA"/>
</dbReference>